<dbReference type="KEGG" id="aac:Aaci_2601"/>
<proteinExistence type="predicted"/>
<keyword evidence="7" id="KW-0274">FAD</keyword>
<dbReference type="HOGENOM" id="CLU_044403_5_1_9"/>
<evidence type="ECO:0000313" key="12">
    <source>
        <dbReference type="Proteomes" id="UP000001917"/>
    </source>
</evidence>
<dbReference type="GO" id="GO:0046872">
    <property type="term" value="F:metal ion binding"/>
    <property type="evidence" value="ECO:0007669"/>
    <property type="project" value="UniProtKB-KW"/>
</dbReference>
<reference evidence="12" key="1">
    <citation type="submission" date="2009-09" db="EMBL/GenBank/DDBJ databases">
        <title>The complete chromosome of Alicyclobacillus acidocaldarius subsp. acidocaldarius DSM 446.</title>
        <authorList>
            <consortium name="US DOE Joint Genome Institute (JGI-PGF)"/>
            <person name="Lucas S."/>
            <person name="Copeland A."/>
            <person name="Lapidus A."/>
            <person name="Glavina del Rio T."/>
            <person name="Dalin E."/>
            <person name="Tice H."/>
            <person name="Bruce D."/>
            <person name="Goodwin L."/>
            <person name="Pitluck S."/>
            <person name="Kyrpides N."/>
            <person name="Mavromatis K."/>
            <person name="Ivanova N."/>
            <person name="Ovchinnikova G."/>
            <person name="Chertkov O."/>
            <person name="Sims D."/>
            <person name="Brettin T."/>
            <person name="Detter J.C."/>
            <person name="Han C."/>
            <person name="Larimer F."/>
            <person name="Land M."/>
            <person name="Hauser L."/>
            <person name="Markowitz V."/>
            <person name="Cheng J.-F."/>
            <person name="Hugenholtz P."/>
            <person name="Woyke T."/>
            <person name="Wu D."/>
            <person name="Pukall R."/>
            <person name="Klenk H.-P."/>
            <person name="Eisen J.A."/>
        </authorList>
    </citation>
    <scope>NUCLEOTIDE SEQUENCE [LARGE SCALE GENOMIC DNA]</scope>
    <source>
        <strain evidence="12">ATCC 27009 / DSM 446 / BCRC 14685 / JCM 5260 / KCTC 1825 / NBRC 15652 / NCIMB 11725 / NRRL B-14509 / 104-IA</strain>
    </source>
</reference>
<keyword evidence="6" id="KW-0479">Metal-binding</keyword>
<dbReference type="GO" id="GO:0016740">
    <property type="term" value="F:transferase activity"/>
    <property type="evidence" value="ECO:0007669"/>
    <property type="project" value="UniProtKB-KW"/>
</dbReference>
<evidence type="ECO:0000256" key="5">
    <source>
        <dbReference type="ARBA" id="ARBA00022679"/>
    </source>
</evidence>
<evidence type="ECO:0000256" key="8">
    <source>
        <dbReference type="ARBA" id="ARBA00022842"/>
    </source>
</evidence>
<comment type="cofactor">
    <cofactor evidence="1">
        <name>Mg(2+)</name>
        <dbReference type="ChEBI" id="CHEBI:18420"/>
    </cofactor>
</comment>
<keyword evidence="11" id="KW-0449">Lipoprotein</keyword>
<dbReference type="AlphaFoldDB" id="C8WT91"/>
<dbReference type="PANTHER" id="PTHR30040:SF2">
    <property type="entry name" value="FAD:PROTEIN FMN TRANSFERASE"/>
    <property type="match status" value="1"/>
</dbReference>
<keyword evidence="12" id="KW-1185">Reference proteome</keyword>
<name>C8WT91_ALIAD</name>
<dbReference type="Proteomes" id="UP000001917">
    <property type="component" value="Chromosome"/>
</dbReference>
<evidence type="ECO:0000256" key="1">
    <source>
        <dbReference type="ARBA" id="ARBA00001946"/>
    </source>
</evidence>
<dbReference type="eggNOG" id="COG1477">
    <property type="taxonomic scope" value="Bacteria"/>
</dbReference>
<evidence type="ECO:0000256" key="3">
    <source>
        <dbReference type="ARBA" id="ARBA00016337"/>
    </source>
</evidence>
<evidence type="ECO:0000256" key="4">
    <source>
        <dbReference type="ARBA" id="ARBA00022630"/>
    </source>
</evidence>
<dbReference type="EC" id="2.7.1.180" evidence="2"/>
<dbReference type="InterPro" id="IPR024932">
    <property type="entry name" value="ApbE"/>
</dbReference>
<keyword evidence="8" id="KW-0460">Magnesium</keyword>
<evidence type="ECO:0000256" key="6">
    <source>
        <dbReference type="ARBA" id="ARBA00022723"/>
    </source>
</evidence>
<dbReference type="STRING" id="521098.Aaci_2601"/>
<organism evidence="11 12">
    <name type="scientific">Alicyclobacillus acidocaldarius subsp. acidocaldarius (strain ATCC 27009 / DSM 446 / BCRC 14685 / JCM 5260 / KCTC 1825 / NBRC 15652 / NCIMB 11725 / NRRL B-14509 / 104-IA)</name>
    <name type="common">Bacillus acidocaldarius</name>
    <dbReference type="NCBI Taxonomy" id="521098"/>
    <lineage>
        <taxon>Bacteria</taxon>
        <taxon>Bacillati</taxon>
        <taxon>Bacillota</taxon>
        <taxon>Bacilli</taxon>
        <taxon>Bacillales</taxon>
        <taxon>Alicyclobacillaceae</taxon>
        <taxon>Alicyclobacillus</taxon>
    </lineage>
</organism>
<keyword evidence="4" id="KW-0285">Flavoprotein</keyword>
<keyword evidence="5" id="KW-0808">Transferase</keyword>
<dbReference type="PANTHER" id="PTHR30040">
    <property type="entry name" value="THIAMINE BIOSYNTHESIS LIPOPROTEIN APBE"/>
    <property type="match status" value="1"/>
</dbReference>
<evidence type="ECO:0000256" key="10">
    <source>
        <dbReference type="ARBA" id="ARBA00048540"/>
    </source>
</evidence>
<reference evidence="11 12" key="2">
    <citation type="journal article" date="2010" name="Stand. Genomic Sci.">
        <title>Complete genome sequence of Alicyclobacillus acidocaldarius type strain (104-IA).</title>
        <authorList>
            <person name="Mavromatis K."/>
            <person name="Sikorski J."/>
            <person name="Lapidus A."/>
            <person name="Glavina Del Rio T."/>
            <person name="Copeland A."/>
            <person name="Tice H."/>
            <person name="Cheng J.F."/>
            <person name="Lucas S."/>
            <person name="Chen F."/>
            <person name="Nolan M."/>
            <person name="Bruce D."/>
            <person name="Goodwin L."/>
            <person name="Pitluck S."/>
            <person name="Ivanova N."/>
            <person name="Ovchinnikova G."/>
            <person name="Pati A."/>
            <person name="Chen A."/>
            <person name="Palaniappan K."/>
            <person name="Land M."/>
            <person name="Hauser L."/>
            <person name="Chang Y.J."/>
            <person name="Jeffries C.D."/>
            <person name="Chain P."/>
            <person name="Meincke L."/>
            <person name="Sims D."/>
            <person name="Chertkov O."/>
            <person name="Han C."/>
            <person name="Brettin T."/>
            <person name="Detter J.C."/>
            <person name="Wahrenburg C."/>
            <person name="Rohde M."/>
            <person name="Pukall R."/>
            <person name="Goker M."/>
            <person name="Bristow J."/>
            <person name="Eisen J.A."/>
            <person name="Markowitz V."/>
            <person name="Hugenholtz P."/>
            <person name="Klenk H.P."/>
            <person name="Kyrpides N.C."/>
        </authorList>
    </citation>
    <scope>NUCLEOTIDE SEQUENCE [LARGE SCALE GENOMIC DNA]</scope>
    <source>
        <strain evidence="12">ATCC 27009 / DSM 446 / BCRC 14685 / JCM 5260 / KCTC 1825 / NBRC 15652 / NCIMB 11725 / NRRL B-14509 / 104-IA</strain>
    </source>
</reference>
<accession>C8WT91</accession>
<evidence type="ECO:0000256" key="7">
    <source>
        <dbReference type="ARBA" id="ARBA00022827"/>
    </source>
</evidence>
<protein>
    <recommendedName>
        <fullName evidence="3">FAD:protein FMN transferase</fullName>
        <ecNumber evidence="2">2.7.1.180</ecNumber>
    </recommendedName>
    <alternativeName>
        <fullName evidence="9">Flavin transferase</fullName>
    </alternativeName>
</protein>
<dbReference type="SUPFAM" id="SSF143631">
    <property type="entry name" value="ApbE-like"/>
    <property type="match status" value="1"/>
</dbReference>
<dbReference type="Pfam" id="PF02424">
    <property type="entry name" value="ApbE"/>
    <property type="match status" value="1"/>
</dbReference>
<evidence type="ECO:0000256" key="9">
    <source>
        <dbReference type="ARBA" id="ARBA00031306"/>
    </source>
</evidence>
<dbReference type="EMBL" id="CP001727">
    <property type="protein sequence ID" value="ACV59605.1"/>
    <property type="molecule type" value="Genomic_DNA"/>
</dbReference>
<evidence type="ECO:0000256" key="2">
    <source>
        <dbReference type="ARBA" id="ARBA00011955"/>
    </source>
</evidence>
<sequence length="304" mass="32708">MSSMAYVRRAYVAMDTRIELAGWREGVSERELAQALDDAVGVFYEVESAATRFRPDSDVARIAAEPGAWVRVSPHVWYPLQAALWLAEWTGGRFDPACGHRLAALGFDRDYQTGERLSLPECSPDATFRDLELDPARMAVRTRRPLLLDLGAVAKGYAVDLALARLRGVSLDGALVNAGGDLAVFGLGPGGSPWEIAVRHEMPGFRPMVLNLSSGSVCSSGLYARRGPNGASHLWQPRGGRARALAATAVAPYAMMADGLATACMLVEPDEIEPLCEDAGGQAKVWYEDGTSVETREWGTGVLA</sequence>
<dbReference type="Gene3D" id="3.10.520.10">
    <property type="entry name" value="ApbE-like domains"/>
    <property type="match status" value="1"/>
</dbReference>
<dbReference type="InterPro" id="IPR003374">
    <property type="entry name" value="ApbE-like_sf"/>
</dbReference>
<gene>
    <name evidence="11" type="ordered locus">Aaci_2601</name>
</gene>
<evidence type="ECO:0000313" key="11">
    <source>
        <dbReference type="EMBL" id="ACV59605.1"/>
    </source>
</evidence>
<comment type="catalytic activity">
    <reaction evidence="10">
        <text>L-threonyl-[protein] + FAD = FMN-L-threonyl-[protein] + AMP + H(+)</text>
        <dbReference type="Rhea" id="RHEA:36847"/>
        <dbReference type="Rhea" id="RHEA-COMP:11060"/>
        <dbReference type="Rhea" id="RHEA-COMP:11061"/>
        <dbReference type="ChEBI" id="CHEBI:15378"/>
        <dbReference type="ChEBI" id="CHEBI:30013"/>
        <dbReference type="ChEBI" id="CHEBI:57692"/>
        <dbReference type="ChEBI" id="CHEBI:74257"/>
        <dbReference type="ChEBI" id="CHEBI:456215"/>
        <dbReference type="EC" id="2.7.1.180"/>
    </reaction>
</comment>